<dbReference type="Pfam" id="PF01494">
    <property type="entry name" value="FAD_binding_3"/>
    <property type="match status" value="1"/>
</dbReference>
<dbReference type="GO" id="GO:0071949">
    <property type="term" value="F:FAD binding"/>
    <property type="evidence" value="ECO:0007669"/>
    <property type="project" value="InterPro"/>
</dbReference>
<dbReference type="SUPFAM" id="SSF54373">
    <property type="entry name" value="FAD-linked reductases, C-terminal domain"/>
    <property type="match status" value="1"/>
</dbReference>
<keyword evidence="4" id="KW-1133">Transmembrane helix</keyword>
<dbReference type="HOGENOM" id="CLU_009665_6_3_1"/>
<keyword evidence="1" id="KW-0285">Flavoprotein</keyword>
<dbReference type="PRINTS" id="PR00420">
    <property type="entry name" value="RNGMNOXGNASE"/>
</dbReference>
<keyword evidence="4" id="KW-0472">Membrane</keyword>
<sequence length="426" mass="47386">MSERSKVVIAIVGGGIGGICAAIGLGRIGYDVHIFEQAPQFSEIGAGVGVGGNGVRTLHAMGLGEDYEKIADMSEPYAPWFTFLTWDKGDVVTSVPMHGRRGNVHRARFLDCLLQHMPSNVTTHFSTRVTEVRNVDDGNGTPSRACLSIMTANSTSTEWFEASAVIGCDGVKSVVRDSFHSEMGGRILYSGSYAYRGLVDMKKAVEQTGEIMRQPAMWMGKDKHAVLFPIDHGKVLNIVTFVTDRSVDVNERVWEGPWVKPASHEQMDRDFRGWDPRLRIALSLIDKPEVWALHDLSILDRWTVGRVTLLGDSAHASMPHNGAGAGQAIEDAYVLAKLFEHPACNAETIPDFLQAYEDVRRPRASYQQIHCRESGDIYEFASPLGDDLTKIDFHLRDRYSWIWDHNLDHDVEYALSSLRKKGVIVT</sequence>
<name>R7S131_PUNST</name>
<dbReference type="PANTHER" id="PTHR46720">
    <property type="entry name" value="HYDROXYLASE, PUTATIVE (AFU_ORTHOLOGUE AFUA_3G01460)-RELATED"/>
    <property type="match status" value="1"/>
</dbReference>
<keyword evidence="2" id="KW-0274">FAD</keyword>
<dbReference type="InterPro" id="IPR002938">
    <property type="entry name" value="FAD-bd"/>
</dbReference>
<protein>
    <submittedName>
        <fullName evidence="6">FAD/NAD(P)-binding domain-containing protein</fullName>
    </submittedName>
</protein>
<dbReference type="GeneID" id="18880205"/>
<evidence type="ECO:0000259" key="5">
    <source>
        <dbReference type="Pfam" id="PF01494"/>
    </source>
</evidence>
<dbReference type="eggNOG" id="KOG2614">
    <property type="taxonomic scope" value="Eukaryota"/>
</dbReference>
<dbReference type="Gene3D" id="3.50.50.60">
    <property type="entry name" value="FAD/NAD(P)-binding domain"/>
    <property type="match status" value="1"/>
</dbReference>
<proteinExistence type="predicted"/>
<keyword evidence="4" id="KW-0812">Transmembrane</keyword>
<reference evidence="7" key="1">
    <citation type="journal article" date="2012" name="Science">
        <title>The Paleozoic origin of enzymatic lignin decomposition reconstructed from 31 fungal genomes.</title>
        <authorList>
            <person name="Floudas D."/>
            <person name="Binder M."/>
            <person name="Riley R."/>
            <person name="Barry K."/>
            <person name="Blanchette R.A."/>
            <person name="Henrissat B."/>
            <person name="Martinez A.T."/>
            <person name="Otillar R."/>
            <person name="Spatafora J.W."/>
            <person name="Yadav J.S."/>
            <person name="Aerts A."/>
            <person name="Benoit I."/>
            <person name="Boyd A."/>
            <person name="Carlson A."/>
            <person name="Copeland A."/>
            <person name="Coutinho P.M."/>
            <person name="de Vries R.P."/>
            <person name="Ferreira P."/>
            <person name="Findley K."/>
            <person name="Foster B."/>
            <person name="Gaskell J."/>
            <person name="Glotzer D."/>
            <person name="Gorecki P."/>
            <person name="Heitman J."/>
            <person name="Hesse C."/>
            <person name="Hori C."/>
            <person name="Igarashi K."/>
            <person name="Jurgens J.A."/>
            <person name="Kallen N."/>
            <person name="Kersten P."/>
            <person name="Kohler A."/>
            <person name="Kuees U."/>
            <person name="Kumar T.K.A."/>
            <person name="Kuo A."/>
            <person name="LaButti K."/>
            <person name="Larrondo L.F."/>
            <person name="Lindquist E."/>
            <person name="Ling A."/>
            <person name="Lombard V."/>
            <person name="Lucas S."/>
            <person name="Lundell T."/>
            <person name="Martin R."/>
            <person name="McLaughlin D.J."/>
            <person name="Morgenstern I."/>
            <person name="Morin E."/>
            <person name="Murat C."/>
            <person name="Nagy L.G."/>
            <person name="Nolan M."/>
            <person name="Ohm R.A."/>
            <person name="Patyshakuliyeva A."/>
            <person name="Rokas A."/>
            <person name="Ruiz-Duenas F.J."/>
            <person name="Sabat G."/>
            <person name="Salamov A."/>
            <person name="Samejima M."/>
            <person name="Schmutz J."/>
            <person name="Slot J.C."/>
            <person name="St John F."/>
            <person name="Stenlid J."/>
            <person name="Sun H."/>
            <person name="Sun S."/>
            <person name="Syed K."/>
            <person name="Tsang A."/>
            <person name="Wiebenga A."/>
            <person name="Young D."/>
            <person name="Pisabarro A."/>
            <person name="Eastwood D.C."/>
            <person name="Martin F."/>
            <person name="Cullen D."/>
            <person name="Grigoriev I.V."/>
            <person name="Hibbett D.S."/>
        </authorList>
    </citation>
    <scope>NUCLEOTIDE SEQUENCE [LARGE SCALE GENOMIC DNA]</scope>
    <source>
        <strain evidence="7">HHB-11173 SS5</strain>
    </source>
</reference>
<evidence type="ECO:0000313" key="6">
    <source>
        <dbReference type="EMBL" id="EIN03928.1"/>
    </source>
</evidence>
<dbReference type="PANTHER" id="PTHR46720:SF3">
    <property type="entry name" value="FAD-BINDING DOMAIN-CONTAINING PROTEIN-RELATED"/>
    <property type="match status" value="1"/>
</dbReference>
<dbReference type="EMBL" id="JH687557">
    <property type="protein sequence ID" value="EIN03928.1"/>
    <property type="molecule type" value="Genomic_DNA"/>
</dbReference>
<evidence type="ECO:0000256" key="3">
    <source>
        <dbReference type="ARBA" id="ARBA00023002"/>
    </source>
</evidence>
<dbReference type="OMA" id="SAHACAP"/>
<evidence type="ECO:0000313" key="7">
    <source>
        <dbReference type="Proteomes" id="UP000054196"/>
    </source>
</evidence>
<feature type="transmembrane region" description="Helical" evidence="4">
    <location>
        <begin position="7"/>
        <end position="30"/>
    </location>
</feature>
<dbReference type="GO" id="GO:0016491">
    <property type="term" value="F:oxidoreductase activity"/>
    <property type="evidence" value="ECO:0007669"/>
    <property type="project" value="UniProtKB-KW"/>
</dbReference>
<evidence type="ECO:0000256" key="4">
    <source>
        <dbReference type="SAM" id="Phobius"/>
    </source>
</evidence>
<dbReference type="AlphaFoldDB" id="R7S131"/>
<feature type="domain" description="FAD-binding" evidence="5">
    <location>
        <begin position="8"/>
        <end position="364"/>
    </location>
</feature>
<dbReference type="Proteomes" id="UP000054196">
    <property type="component" value="Unassembled WGS sequence"/>
</dbReference>
<organism evidence="6 7">
    <name type="scientific">Punctularia strigosozonata (strain HHB-11173)</name>
    <name type="common">White-rot fungus</name>
    <dbReference type="NCBI Taxonomy" id="741275"/>
    <lineage>
        <taxon>Eukaryota</taxon>
        <taxon>Fungi</taxon>
        <taxon>Dikarya</taxon>
        <taxon>Basidiomycota</taxon>
        <taxon>Agaricomycotina</taxon>
        <taxon>Agaricomycetes</taxon>
        <taxon>Corticiales</taxon>
        <taxon>Punctulariaceae</taxon>
        <taxon>Punctularia</taxon>
    </lineage>
</organism>
<evidence type="ECO:0000256" key="1">
    <source>
        <dbReference type="ARBA" id="ARBA00022630"/>
    </source>
</evidence>
<dbReference type="KEGG" id="psq:PUNSTDRAFT_138973"/>
<keyword evidence="7" id="KW-1185">Reference proteome</keyword>
<dbReference type="OrthoDB" id="417877at2759"/>
<dbReference type="InterPro" id="IPR036188">
    <property type="entry name" value="FAD/NAD-bd_sf"/>
</dbReference>
<dbReference type="SUPFAM" id="SSF51905">
    <property type="entry name" value="FAD/NAD(P)-binding domain"/>
    <property type="match status" value="1"/>
</dbReference>
<evidence type="ECO:0000256" key="2">
    <source>
        <dbReference type="ARBA" id="ARBA00022827"/>
    </source>
</evidence>
<gene>
    <name evidence="6" type="ORF">PUNSTDRAFT_138973</name>
</gene>
<dbReference type="RefSeq" id="XP_007388717.1">
    <property type="nucleotide sequence ID" value="XM_007388655.1"/>
</dbReference>
<dbReference type="InterPro" id="IPR051104">
    <property type="entry name" value="FAD_monoxygenase"/>
</dbReference>
<keyword evidence="3" id="KW-0560">Oxidoreductase</keyword>
<accession>R7S131</accession>
<dbReference type="GO" id="GO:0044550">
    <property type="term" value="P:secondary metabolite biosynthetic process"/>
    <property type="evidence" value="ECO:0007669"/>
    <property type="project" value="TreeGrafter"/>
</dbReference>